<reference evidence="8 9" key="1">
    <citation type="submission" date="2018-06" db="EMBL/GenBank/DDBJ databases">
        <authorList>
            <consortium name="Pathogen Informatics"/>
            <person name="Doyle S."/>
        </authorList>
    </citation>
    <scope>NUCLEOTIDE SEQUENCE [LARGE SCALE GENOMIC DNA]</scope>
    <source>
        <strain evidence="8 9">NCTC12112</strain>
    </source>
</reference>
<organism evidence="8 9">
    <name type="scientific">Fusobacterium ulcerans</name>
    <dbReference type="NCBI Taxonomy" id="861"/>
    <lineage>
        <taxon>Bacteria</taxon>
        <taxon>Fusobacteriati</taxon>
        <taxon>Fusobacteriota</taxon>
        <taxon>Fusobacteriia</taxon>
        <taxon>Fusobacteriales</taxon>
        <taxon>Fusobacteriaceae</taxon>
        <taxon>Fusobacterium</taxon>
    </lineage>
</organism>
<keyword evidence="3 6" id="KW-0812">Transmembrane</keyword>
<evidence type="ECO:0000256" key="4">
    <source>
        <dbReference type="ARBA" id="ARBA00022989"/>
    </source>
</evidence>
<dbReference type="Pfam" id="PF02743">
    <property type="entry name" value="dCache_1"/>
    <property type="match status" value="1"/>
</dbReference>
<dbReference type="CDD" id="cd01949">
    <property type="entry name" value="GGDEF"/>
    <property type="match status" value="1"/>
</dbReference>
<evidence type="ECO:0000256" key="3">
    <source>
        <dbReference type="ARBA" id="ARBA00022692"/>
    </source>
</evidence>
<dbReference type="GeneID" id="78455764"/>
<keyword evidence="5 6" id="KW-0472">Membrane</keyword>
<evidence type="ECO:0000259" key="7">
    <source>
        <dbReference type="PROSITE" id="PS50887"/>
    </source>
</evidence>
<sequence>MKKHILLKTNIILCLIIFAGFLGITSTSYNTYKKVLEDDVENISKLTSSTLYSKIDGKLIEPLFVAQTMANDTFLKSWLKHEKENINNNEYKEVVEEYLYAIKEKYGYDSAFLISAGTNIYYFYDGINKIVNEENEHDIWYYNFINKNKPYMLNIDYDEVNNETLTIFVDCRVENKEGKLLGVVGVGIKMDHLQKLLKSYEDEFDLNAFLTDKNGLIKVDTDSENIEMVNLFEDEKLSKVKCDIFTEHSNAKIHWYGKNKMCSCLIVQYIPNLEWYLVVEKNTQVIRDSFHSLLKKDIAISSLILVLLMALSSYIIKRYNHKLFVLSKMDELTGLPNSDALEMRFLLEENKWAEKGTILFLLDVDDFKIINDTKGHIFGNTILTNIGEIVGKMTKSYGMSVRWGGDEFVGTISLPLEESRVLIEEIMEEVYKTCLKDGWKVTLSIGITDIKKNSKLNDLIEEADRAMYFSKCSGKNKITYYEDIK</sequence>
<dbReference type="PANTHER" id="PTHR45138:SF9">
    <property type="entry name" value="DIGUANYLATE CYCLASE DGCM-RELATED"/>
    <property type="match status" value="1"/>
</dbReference>
<dbReference type="RefSeq" id="WP_005977949.1">
    <property type="nucleotide sequence ID" value="NZ_BAABXY010000001.1"/>
</dbReference>
<evidence type="ECO:0000313" key="8">
    <source>
        <dbReference type="EMBL" id="SQJ01714.1"/>
    </source>
</evidence>
<dbReference type="EC" id="2.7.7.65" evidence="8"/>
<accession>A0AAX2JBG5</accession>
<keyword evidence="2" id="KW-1003">Cell membrane</keyword>
<dbReference type="SMART" id="SM00267">
    <property type="entry name" value="GGDEF"/>
    <property type="match status" value="1"/>
</dbReference>
<evidence type="ECO:0000256" key="6">
    <source>
        <dbReference type="SAM" id="Phobius"/>
    </source>
</evidence>
<dbReference type="PROSITE" id="PS50887">
    <property type="entry name" value="GGDEF"/>
    <property type="match status" value="1"/>
</dbReference>
<evidence type="ECO:0000256" key="5">
    <source>
        <dbReference type="ARBA" id="ARBA00023136"/>
    </source>
</evidence>
<dbReference type="InterPro" id="IPR033479">
    <property type="entry name" value="dCache_1"/>
</dbReference>
<dbReference type="SUPFAM" id="SSF55073">
    <property type="entry name" value="Nucleotide cyclase"/>
    <property type="match status" value="1"/>
</dbReference>
<dbReference type="Gene3D" id="3.30.70.270">
    <property type="match status" value="1"/>
</dbReference>
<comment type="subcellular location">
    <subcellularLocation>
        <location evidence="1">Cell membrane</location>
        <topology evidence="1">Multi-pass membrane protein</topology>
    </subcellularLocation>
</comment>
<dbReference type="InterPro" id="IPR050469">
    <property type="entry name" value="Diguanylate_Cyclase"/>
</dbReference>
<evidence type="ECO:0000313" key="9">
    <source>
        <dbReference type="Proteomes" id="UP000249008"/>
    </source>
</evidence>
<feature type="transmembrane region" description="Helical" evidence="6">
    <location>
        <begin position="298"/>
        <end position="316"/>
    </location>
</feature>
<dbReference type="Proteomes" id="UP000249008">
    <property type="component" value="Chromosome 1"/>
</dbReference>
<feature type="domain" description="GGDEF" evidence="7">
    <location>
        <begin position="355"/>
        <end position="483"/>
    </location>
</feature>
<dbReference type="InterPro" id="IPR043128">
    <property type="entry name" value="Rev_trsase/Diguanyl_cyclase"/>
</dbReference>
<evidence type="ECO:0000256" key="2">
    <source>
        <dbReference type="ARBA" id="ARBA00022475"/>
    </source>
</evidence>
<protein>
    <submittedName>
        <fullName evidence="8">Diguanylate cyclase YdeH</fullName>
        <ecNumber evidence="8">2.7.7.65</ecNumber>
    </submittedName>
</protein>
<dbReference type="NCBIfam" id="TIGR00254">
    <property type="entry name" value="GGDEF"/>
    <property type="match status" value="1"/>
</dbReference>
<keyword evidence="8" id="KW-0808">Transferase</keyword>
<dbReference type="InterPro" id="IPR000160">
    <property type="entry name" value="GGDEF_dom"/>
</dbReference>
<keyword evidence="8" id="KW-0548">Nucleotidyltransferase</keyword>
<keyword evidence="4 6" id="KW-1133">Transmembrane helix</keyword>
<dbReference type="PANTHER" id="PTHR45138">
    <property type="entry name" value="REGULATORY COMPONENTS OF SENSORY TRANSDUCTION SYSTEM"/>
    <property type="match status" value="1"/>
</dbReference>
<dbReference type="InterPro" id="IPR029787">
    <property type="entry name" value="Nucleotide_cyclase"/>
</dbReference>
<dbReference type="CDD" id="cd18773">
    <property type="entry name" value="PDC1_HK_sensor"/>
    <property type="match status" value="1"/>
</dbReference>
<evidence type="ECO:0000256" key="1">
    <source>
        <dbReference type="ARBA" id="ARBA00004651"/>
    </source>
</evidence>
<gene>
    <name evidence="8" type="primary">ydeH</name>
    <name evidence="8" type="ORF">NCTC12112_01192</name>
</gene>
<proteinExistence type="predicted"/>
<name>A0AAX2JBG5_9FUSO</name>
<dbReference type="GO" id="GO:0052621">
    <property type="term" value="F:diguanylate cyclase activity"/>
    <property type="evidence" value="ECO:0007669"/>
    <property type="project" value="UniProtKB-EC"/>
</dbReference>
<dbReference type="EMBL" id="LS483487">
    <property type="protein sequence ID" value="SQJ01714.1"/>
    <property type="molecule type" value="Genomic_DNA"/>
</dbReference>
<dbReference type="Gene3D" id="3.30.450.20">
    <property type="entry name" value="PAS domain"/>
    <property type="match status" value="1"/>
</dbReference>
<dbReference type="Pfam" id="PF00990">
    <property type="entry name" value="GGDEF"/>
    <property type="match status" value="1"/>
</dbReference>
<dbReference type="AlphaFoldDB" id="A0AAX2JBG5"/>
<dbReference type="GO" id="GO:0005886">
    <property type="term" value="C:plasma membrane"/>
    <property type="evidence" value="ECO:0007669"/>
    <property type="project" value="UniProtKB-SubCell"/>
</dbReference>